<evidence type="ECO:0000313" key="2">
    <source>
        <dbReference type="EMBL" id="KAJ9635751.1"/>
    </source>
</evidence>
<feature type="domain" description="DUF6314" evidence="1">
    <location>
        <begin position="17"/>
        <end position="208"/>
    </location>
</feature>
<evidence type="ECO:0000313" key="3">
    <source>
        <dbReference type="Proteomes" id="UP001172681"/>
    </source>
</evidence>
<reference evidence="2" key="1">
    <citation type="submission" date="2022-10" db="EMBL/GenBank/DDBJ databases">
        <title>Culturing micro-colonial fungi from biological soil crusts in the Mojave desert and describing Neophaeococcomyces mojavensis, and introducing the new genera and species Taxawa tesnikishii.</title>
        <authorList>
            <person name="Kurbessoian T."/>
            <person name="Stajich J.E."/>
        </authorList>
    </citation>
    <scope>NUCLEOTIDE SEQUENCE</scope>
    <source>
        <strain evidence="2">TK_35</strain>
    </source>
</reference>
<evidence type="ECO:0000259" key="1">
    <source>
        <dbReference type="Pfam" id="PF19834"/>
    </source>
</evidence>
<dbReference type="Pfam" id="PF19834">
    <property type="entry name" value="DUF6314"/>
    <property type="match status" value="1"/>
</dbReference>
<dbReference type="AlphaFoldDB" id="A0AA38Y6E9"/>
<comment type="caution">
    <text evidence="2">The sequence shown here is derived from an EMBL/GenBank/DDBJ whole genome shotgun (WGS) entry which is preliminary data.</text>
</comment>
<protein>
    <recommendedName>
        <fullName evidence="1">DUF6314 domain-containing protein</fullName>
    </recommendedName>
</protein>
<organism evidence="2 3">
    <name type="scientific">Knufia peltigerae</name>
    <dbReference type="NCBI Taxonomy" id="1002370"/>
    <lineage>
        <taxon>Eukaryota</taxon>
        <taxon>Fungi</taxon>
        <taxon>Dikarya</taxon>
        <taxon>Ascomycota</taxon>
        <taxon>Pezizomycotina</taxon>
        <taxon>Eurotiomycetes</taxon>
        <taxon>Chaetothyriomycetidae</taxon>
        <taxon>Chaetothyriales</taxon>
        <taxon>Trichomeriaceae</taxon>
        <taxon>Knufia</taxon>
    </lineage>
</organism>
<accession>A0AA38Y6E9</accession>
<name>A0AA38Y6E9_9EURO</name>
<keyword evidence="3" id="KW-1185">Reference proteome</keyword>
<gene>
    <name evidence="2" type="ORF">H2204_005711</name>
</gene>
<dbReference type="Proteomes" id="UP001172681">
    <property type="component" value="Unassembled WGS sequence"/>
</dbReference>
<dbReference type="InterPro" id="IPR045632">
    <property type="entry name" value="DUF6314"/>
</dbReference>
<dbReference type="EMBL" id="JAPDRN010000032">
    <property type="protein sequence ID" value="KAJ9635751.1"/>
    <property type="molecule type" value="Genomic_DNA"/>
</dbReference>
<proteinExistence type="predicted"/>
<sequence>MTTQPDSALIRRLFRDLRGTWHLSRKLQGGHPSEPSGRCEGNATFTHKQPSPVLDADGKLQIADAELLYHEEGEFELGLPSVGQTTTNVSKFPFSRKYIWRLQESDEKVSMSIWFTKPGTSLIDYLFHSVDVVREDDGGSSSSSDNPETPIVLQGSGGHLCVDDYYSSSYSFNLSSKDHTSAGLLSWSMMHEVRGPKKDQIIETTFTRT</sequence>